<evidence type="ECO:0000256" key="1">
    <source>
        <dbReference type="SAM" id="MobiDB-lite"/>
    </source>
</evidence>
<dbReference type="Proteomes" id="UP000460718">
    <property type="component" value="Unassembled WGS sequence"/>
</dbReference>
<sequence length="63" mass="6355">MKRMLLIASTSARLVGSASVGSKGSSTSSSSESESSSSKSISSVGSGRTSNLQSGFFTRVSTM</sequence>
<dbReference type="AlphaFoldDB" id="A0A6A3HPD9"/>
<reference evidence="2 3" key="1">
    <citation type="submission" date="2018-09" db="EMBL/GenBank/DDBJ databases">
        <title>Genomic investigation of the strawberry pathogen Phytophthora fragariae indicates pathogenicity is determined by transcriptional variation in three key races.</title>
        <authorList>
            <person name="Adams T.M."/>
            <person name="Armitage A.D."/>
            <person name="Sobczyk M.K."/>
            <person name="Bates H.J."/>
            <person name="Dunwell J.M."/>
            <person name="Nellist C.F."/>
            <person name="Harrison R.J."/>
        </authorList>
    </citation>
    <scope>NUCLEOTIDE SEQUENCE [LARGE SCALE GENOMIC DNA]</scope>
    <source>
        <strain evidence="2 3">SCRP245</strain>
    </source>
</reference>
<evidence type="ECO:0000313" key="2">
    <source>
        <dbReference type="EMBL" id="KAE8969668.1"/>
    </source>
</evidence>
<evidence type="ECO:0000313" key="3">
    <source>
        <dbReference type="Proteomes" id="UP000460718"/>
    </source>
</evidence>
<organism evidence="2 3">
    <name type="scientific">Phytophthora fragariae</name>
    <dbReference type="NCBI Taxonomy" id="53985"/>
    <lineage>
        <taxon>Eukaryota</taxon>
        <taxon>Sar</taxon>
        <taxon>Stramenopiles</taxon>
        <taxon>Oomycota</taxon>
        <taxon>Peronosporomycetes</taxon>
        <taxon>Peronosporales</taxon>
        <taxon>Peronosporaceae</taxon>
        <taxon>Phytophthora</taxon>
    </lineage>
</organism>
<protein>
    <submittedName>
        <fullName evidence="2">Uncharacterized protein</fullName>
    </submittedName>
</protein>
<name>A0A6A3HPD9_9STRA</name>
<feature type="compositionally biased region" description="Low complexity" evidence="1">
    <location>
        <begin position="16"/>
        <end position="50"/>
    </location>
</feature>
<feature type="region of interest" description="Disordered" evidence="1">
    <location>
        <begin position="1"/>
        <end position="63"/>
    </location>
</feature>
<comment type="caution">
    <text evidence="2">The sequence shown here is derived from an EMBL/GenBank/DDBJ whole genome shotgun (WGS) entry which is preliminary data.</text>
</comment>
<dbReference type="EMBL" id="QXFW01003625">
    <property type="protein sequence ID" value="KAE8969668.1"/>
    <property type="molecule type" value="Genomic_DNA"/>
</dbReference>
<feature type="compositionally biased region" description="Polar residues" evidence="1">
    <location>
        <begin position="51"/>
        <end position="63"/>
    </location>
</feature>
<accession>A0A6A3HPD9</accession>
<proteinExistence type="predicted"/>
<gene>
    <name evidence="2" type="ORF">PF011_g26714</name>
</gene>